<feature type="transmembrane region" description="Helical" evidence="1">
    <location>
        <begin position="15"/>
        <end position="36"/>
    </location>
</feature>
<reference evidence="2" key="1">
    <citation type="submission" date="2022-12" db="EMBL/GenBank/DDBJ databases">
        <title>Reclassification of two methanogenic archaea species isolated from the Kolyma lowland permafrost.</title>
        <authorList>
            <person name="Trubitsyn V.E."/>
            <person name="Rivkina E.M."/>
            <person name="Shcherbakova V.A."/>
        </authorList>
    </citation>
    <scope>NUCLEOTIDE SEQUENCE</scope>
    <source>
        <strain evidence="2">MK4</strain>
    </source>
</reference>
<keyword evidence="1" id="KW-1133">Transmembrane helix</keyword>
<evidence type="ECO:0000256" key="1">
    <source>
        <dbReference type="SAM" id="Phobius"/>
    </source>
</evidence>
<dbReference type="Proteomes" id="UP001074446">
    <property type="component" value="Unassembled WGS sequence"/>
</dbReference>
<evidence type="ECO:0000313" key="2">
    <source>
        <dbReference type="EMBL" id="MCZ3372757.1"/>
    </source>
</evidence>
<dbReference type="RefSeq" id="WP_048080303.1">
    <property type="nucleotide sequence ID" value="NZ_JAPVES010000030.1"/>
</dbReference>
<proteinExistence type="predicted"/>
<organism evidence="2">
    <name type="scientific">Methanobacterium veterum</name>
    <dbReference type="NCBI Taxonomy" id="408577"/>
    <lineage>
        <taxon>Archaea</taxon>
        <taxon>Methanobacteriati</taxon>
        <taxon>Methanobacteriota</taxon>
        <taxon>Methanomada group</taxon>
        <taxon>Methanobacteria</taxon>
        <taxon>Methanobacteriales</taxon>
        <taxon>Methanobacteriaceae</taxon>
        <taxon>Methanobacterium</taxon>
    </lineage>
</organism>
<comment type="caution">
    <text evidence="2">The sequence shown here is derived from an EMBL/GenBank/DDBJ whole genome shotgun (WGS) entry which is preliminary data.</text>
</comment>
<protein>
    <submittedName>
        <fullName evidence="2">DUF2254 domain-containing protein</fullName>
    </submittedName>
</protein>
<feature type="transmembrane region" description="Helical" evidence="1">
    <location>
        <begin position="92"/>
        <end position="114"/>
    </location>
</feature>
<keyword evidence="1" id="KW-0812">Transmembrane</keyword>
<dbReference type="EMBL" id="JAPVES010000030">
    <property type="protein sequence ID" value="MCZ3372757.1"/>
    <property type="molecule type" value="Genomic_DNA"/>
</dbReference>
<accession>A0A9E5A198</accession>
<dbReference type="Pfam" id="PF10011">
    <property type="entry name" value="DUF2254"/>
    <property type="match status" value="1"/>
</dbReference>
<gene>
    <name evidence="2" type="ORF">O3H35_08925</name>
</gene>
<feature type="transmembrane region" description="Helical" evidence="1">
    <location>
        <begin position="126"/>
        <end position="146"/>
    </location>
</feature>
<keyword evidence="1" id="KW-0472">Membrane</keyword>
<feature type="transmembrane region" description="Helical" evidence="1">
    <location>
        <begin position="48"/>
        <end position="72"/>
    </location>
</feature>
<dbReference type="AlphaFoldDB" id="A0A9E5A198"/>
<name>A0A9E5A198_9EURY</name>
<sequence length="272" mass="31020">MVLNVSFKNDWLRGLTIYLVIFVMVTLVSYLFFYHFKLLYTDIDSARYILSSLIESEATILAIVVTLSLVAVQLAASSSPRVIDIFKRTPDLWVLIVVYIFAIAYCVTLLKLIVDTQSRISDLENYILFAYYISMFAFIALIPYMWNILDLMKPSVVIGKLAERINEKSILAAASADGKLIEKDDPIQPIIDIMNASLMKYDYGTFREGLRVIMDSTIGILDENQDKTEKERIVKHVLYHLETVKRLAAESNGGMLVDEVMVDIKRSNFETN</sequence>
<dbReference type="InterPro" id="IPR018723">
    <property type="entry name" value="DUF2254_membrane"/>
</dbReference>